<feature type="transmembrane region" description="Helical" evidence="1">
    <location>
        <begin position="18"/>
        <end position="38"/>
    </location>
</feature>
<evidence type="ECO:0000313" key="3">
    <source>
        <dbReference type="Proteomes" id="UP001464891"/>
    </source>
</evidence>
<keyword evidence="3" id="KW-1185">Reference proteome</keyword>
<dbReference type="EMBL" id="JAMPKM010000003">
    <property type="protein sequence ID" value="MEP0816919.1"/>
    <property type="molecule type" value="Genomic_DNA"/>
</dbReference>
<organism evidence="2 3">
    <name type="scientific">Trichocoleus desertorum GB2-A4</name>
    <dbReference type="NCBI Taxonomy" id="2933944"/>
    <lineage>
        <taxon>Bacteria</taxon>
        <taxon>Bacillati</taxon>
        <taxon>Cyanobacteriota</taxon>
        <taxon>Cyanophyceae</taxon>
        <taxon>Leptolyngbyales</taxon>
        <taxon>Trichocoleusaceae</taxon>
        <taxon>Trichocoleus</taxon>
    </lineage>
</organism>
<feature type="transmembrane region" description="Helical" evidence="1">
    <location>
        <begin position="143"/>
        <end position="164"/>
    </location>
</feature>
<name>A0ABV0J5J4_9CYAN</name>
<evidence type="ECO:0000256" key="1">
    <source>
        <dbReference type="SAM" id="Phobius"/>
    </source>
</evidence>
<sequence length="254" mass="27923">MKVVKETPNQLTLLHRPIWLWLFGLIFAGAGLAAIATFGKVVTLNCNRTAPVQSNCQLKAAGLLGLAAQETALDSLQSAKVERSSSSDGDTFRVVLVTNQGEVPFTDYYSSGENGKQEIATQISTFLSSPQASSLTLQQDDRWFMFMFGSVFVIAGLAVAIGMGEIVVCEFDRSSDSLILKRHGLFGTKVSERRIHEIEAVRVEESRDSDGSTYRVSLMFTVGDRLLPLTSYYSSGRHSKQAIADQLRKFLQLN</sequence>
<comment type="caution">
    <text evidence="2">The sequence shown here is derived from an EMBL/GenBank/DDBJ whole genome shotgun (WGS) entry which is preliminary data.</text>
</comment>
<gene>
    <name evidence="2" type="ORF">NC998_07400</name>
</gene>
<dbReference type="RefSeq" id="WP_190439184.1">
    <property type="nucleotide sequence ID" value="NZ_JAMPKM010000003.1"/>
</dbReference>
<evidence type="ECO:0000313" key="2">
    <source>
        <dbReference type="EMBL" id="MEP0816919.1"/>
    </source>
</evidence>
<keyword evidence="1" id="KW-0472">Membrane</keyword>
<keyword evidence="1" id="KW-1133">Transmembrane helix</keyword>
<reference evidence="2 3" key="1">
    <citation type="submission" date="2022-04" db="EMBL/GenBank/DDBJ databases">
        <title>Positive selection, recombination, and allopatry shape intraspecific diversity of widespread and dominant cyanobacteria.</title>
        <authorList>
            <person name="Wei J."/>
            <person name="Shu W."/>
            <person name="Hu C."/>
        </authorList>
    </citation>
    <scope>NUCLEOTIDE SEQUENCE [LARGE SCALE GENOMIC DNA]</scope>
    <source>
        <strain evidence="2 3">GB2-A4</strain>
    </source>
</reference>
<protein>
    <submittedName>
        <fullName evidence="2">Uncharacterized protein</fullName>
    </submittedName>
</protein>
<keyword evidence="1" id="KW-0812">Transmembrane</keyword>
<accession>A0ABV0J5J4</accession>
<dbReference type="Proteomes" id="UP001464891">
    <property type="component" value="Unassembled WGS sequence"/>
</dbReference>
<proteinExistence type="predicted"/>